<feature type="transmembrane region" description="Helical" evidence="1">
    <location>
        <begin position="388"/>
        <end position="407"/>
    </location>
</feature>
<feature type="transmembrane region" description="Helical" evidence="1">
    <location>
        <begin position="193"/>
        <end position="211"/>
    </location>
</feature>
<keyword evidence="3" id="KW-1185">Reference proteome</keyword>
<protein>
    <submittedName>
        <fullName evidence="2">Oligosaccharide repeat unit polymerase</fullName>
    </submittedName>
</protein>
<feature type="transmembrane region" description="Helical" evidence="1">
    <location>
        <begin position="12"/>
        <end position="31"/>
    </location>
</feature>
<dbReference type="OrthoDB" id="8229713at2"/>
<evidence type="ECO:0000256" key="1">
    <source>
        <dbReference type="SAM" id="Phobius"/>
    </source>
</evidence>
<dbReference type="InterPro" id="IPR029468">
    <property type="entry name" value="O-ag_pol_Wzy"/>
</dbReference>
<feature type="transmembrane region" description="Helical" evidence="1">
    <location>
        <begin position="443"/>
        <end position="461"/>
    </location>
</feature>
<sequence>MASVINLKRNYIMIFTLIIALPVLYSNSVNIVSFVDLRIMGGIGVFILSFCFKSWNDLKQKLFSPYIVFLVTLSIFSFGQSFLYTINYISEERDLIGYAGITINDIFYAQSYTLVMITCFHIGALMSIKKSNYNTKKSLNVDYSLAIKKIGIILFIISIIPFLYSLINDMIVSLTRGYGALYEIEERVGLDNIFLIVANYFIPSYICLYVGFRKNVKVLRMLNIFAVVIIIVIFITGGRTNGVILIATAILIYNFIIKPLTKKQYVIILVLGIFLLSILSVISNTRSNSGRGIDSYTNNIEKGQNSALNTICEMGGSMFCLIKTKDYVPNTEDYRYGKSYLFSFTTLIPNINFWKIHPAVKESDLNAWLTKKVDMGYGTGFSMVAESYINFGWFGSIVMLLMGYVFASFMNVSKIRNNDYAKFVFCMIIFWFTISTVRNSFISVVRGVCFFAWPIYAYIIYYTKHHKTYGLNIRNRR</sequence>
<feature type="transmembrane region" description="Helical" evidence="1">
    <location>
        <begin position="106"/>
        <end position="128"/>
    </location>
</feature>
<feature type="transmembrane region" description="Helical" evidence="1">
    <location>
        <begin position="67"/>
        <end position="86"/>
    </location>
</feature>
<keyword evidence="1" id="KW-0812">Transmembrane</keyword>
<name>A0A1M4WJH5_9BACE</name>
<proteinExistence type="predicted"/>
<gene>
    <name evidence="2" type="ORF">SAMN05444405_10394</name>
</gene>
<feature type="transmembrane region" description="Helical" evidence="1">
    <location>
        <begin position="218"/>
        <end position="235"/>
    </location>
</feature>
<dbReference type="EMBL" id="FQTV01000003">
    <property type="protein sequence ID" value="SHE81142.1"/>
    <property type="molecule type" value="Genomic_DNA"/>
</dbReference>
<feature type="transmembrane region" description="Helical" evidence="1">
    <location>
        <begin position="419"/>
        <end position="437"/>
    </location>
</feature>
<organism evidence="2 3">
    <name type="scientific">Bacteroides luti</name>
    <dbReference type="NCBI Taxonomy" id="1297750"/>
    <lineage>
        <taxon>Bacteria</taxon>
        <taxon>Pseudomonadati</taxon>
        <taxon>Bacteroidota</taxon>
        <taxon>Bacteroidia</taxon>
        <taxon>Bacteroidales</taxon>
        <taxon>Bacteroidaceae</taxon>
        <taxon>Bacteroides</taxon>
    </lineage>
</organism>
<feature type="transmembrane region" description="Helical" evidence="1">
    <location>
        <begin position="241"/>
        <end position="257"/>
    </location>
</feature>
<dbReference type="STRING" id="1297750.SAMN05444405_10394"/>
<feature type="transmembrane region" description="Helical" evidence="1">
    <location>
        <begin position="264"/>
        <end position="282"/>
    </location>
</feature>
<dbReference type="AlphaFoldDB" id="A0A1M4WJH5"/>
<evidence type="ECO:0000313" key="3">
    <source>
        <dbReference type="Proteomes" id="UP000184509"/>
    </source>
</evidence>
<reference evidence="2 3" key="1">
    <citation type="submission" date="2016-11" db="EMBL/GenBank/DDBJ databases">
        <authorList>
            <person name="Jaros S."/>
            <person name="Januszkiewicz K."/>
            <person name="Wedrychowicz H."/>
        </authorList>
    </citation>
    <scope>NUCLEOTIDE SEQUENCE [LARGE SCALE GENOMIC DNA]</scope>
    <source>
        <strain evidence="2 3">DSM 26991</strain>
    </source>
</reference>
<keyword evidence="1" id="KW-0472">Membrane</keyword>
<dbReference type="Proteomes" id="UP000184509">
    <property type="component" value="Unassembled WGS sequence"/>
</dbReference>
<evidence type="ECO:0000313" key="2">
    <source>
        <dbReference type="EMBL" id="SHE81142.1"/>
    </source>
</evidence>
<keyword evidence="1" id="KW-1133">Transmembrane helix</keyword>
<feature type="transmembrane region" description="Helical" evidence="1">
    <location>
        <begin position="37"/>
        <end position="55"/>
    </location>
</feature>
<feature type="transmembrane region" description="Helical" evidence="1">
    <location>
        <begin position="149"/>
        <end position="167"/>
    </location>
</feature>
<dbReference type="NCBIfam" id="TIGR04370">
    <property type="entry name" value="glyco_rpt_poly"/>
    <property type="match status" value="1"/>
</dbReference>
<dbReference type="Pfam" id="PF14296">
    <property type="entry name" value="O-ag_pol_Wzy"/>
    <property type="match status" value="1"/>
</dbReference>
<accession>A0A1M4WJH5</accession>